<dbReference type="EMBL" id="SWCJ01000025">
    <property type="protein sequence ID" value="TKB49646.1"/>
    <property type="molecule type" value="Genomic_DNA"/>
</dbReference>
<evidence type="ECO:0000256" key="2">
    <source>
        <dbReference type="ARBA" id="ARBA00022729"/>
    </source>
</evidence>
<evidence type="ECO:0000313" key="6">
    <source>
        <dbReference type="Proteomes" id="UP000305675"/>
    </source>
</evidence>
<comment type="similarity">
    <text evidence="1">Belongs to the UPF0319 family.</text>
</comment>
<dbReference type="Proteomes" id="UP000305675">
    <property type="component" value="Unassembled WGS sequence"/>
</dbReference>
<evidence type="ECO:0000256" key="1">
    <source>
        <dbReference type="ARBA" id="ARBA00008490"/>
    </source>
</evidence>
<evidence type="ECO:0000313" key="5">
    <source>
        <dbReference type="EMBL" id="TKB49646.1"/>
    </source>
</evidence>
<reference evidence="5 6" key="1">
    <citation type="submission" date="2019-04" db="EMBL/GenBank/DDBJ databases">
        <authorList>
            <person name="Hwang J.C."/>
        </authorList>
    </citation>
    <scope>NUCLEOTIDE SEQUENCE [LARGE SCALE GENOMIC DNA]</scope>
    <source>
        <strain evidence="5 6">IMCC35002</strain>
    </source>
</reference>
<protein>
    <submittedName>
        <fullName evidence="5">DUF2057 domain-containing protein</fullName>
    </submittedName>
</protein>
<feature type="region of interest" description="Disordered" evidence="3">
    <location>
        <begin position="110"/>
        <end position="133"/>
    </location>
</feature>
<gene>
    <name evidence="5" type="ORF">FCL42_20080</name>
</gene>
<name>A0A4U1BFF5_9GAMM</name>
<dbReference type="InterPro" id="IPR018635">
    <property type="entry name" value="UPF0319"/>
</dbReference>
<sequence length="133" mass="14921">MKTLATLALLFTIPASAQVLHLGDNVRVLAINGDPVASYQDSLNLPKGQHTIMVRYDALLEHDSDSHCFYRSDAHHLQFTSDGNSRYFLDAPDPHNEQHGDDLARTPSFELTDANQAPVPHNLRTPWDTENQF</sequence>
<dbReference type="PANTHER" id="PTHR38108">
    <property type="entry name" value="UPF0319 PROTEIN YCCT"/>
    <property type="match status" value="1"/>
</dbReference>
<dbReference type="RefSeq" id="WP_136865219.1">
    <property type="nucleotide sequence ID" value="NZ_SWCJ01000025.1"/>
</dbReference>
<dbReference type="OrthoDB" id="6402633at2"/>
<organism evidence="5 6">
    <name type="scientific">Ferrimonas aestuarii</name>
    <dbReference type="NCBI Taxonomy" id="2569539"/>
    <lineage>
        <taxon>Bacteria</taxon>
        <taxon>Pseudomonadati</taxon>
        <taxon>Pseudomonadota</taxon>
        <taxon>Gammaproteobacteria</taxon>
        <taxon>Alteromonadales</taxon>
        <taxon>Ferrimonadaceae</taxon>
        <taxon>Ferrimonas</taxon>
    </lineage>
</organism>
<feature type="signal peptide" evidence="4">
    <location>
        <begin position="1"/>
        <end position="17"/>
    </location>
</feature>
<evidence type="ECO:0000256" key="3">
    <source>
        <dbReference type="SAM" id="MobiDB-lite"/>
    </source>
</evidence>
<keyword evidence="6" id="KW-1185">Reference proteome</keyword>
<comment type="caution">
    <text evidence="5">The sequence shown here is derived from an EMBL/GenBank/DDBJ whole genome shotgun (WGS) entry which is preliminary data.</text>
</comment>
<proteinExistence type="inferred from homology"/>
<dbReference type="AlphaFoldDB" id="A0A4U1BFF5"/>
<dbReference type="Pfam" id="PF09829">
    <property type="entry name" value="DUF2057"/>
    <property type="match status" value="1"/>
</dbReference>
<evidence type="ECO:0000256" key="4">
    <source>
        <dbReference type="SAM" id="SignalP"/>
    </source>
</evidence>
<accession>A0A4U1BFF5</accession>
<dbReference type="PANTHER" id="PTHR38108:SF1">
    <property type="entry name" value="UPF0319 PROTEIN YCCT"/>
    <property type="match status" value="1"/>
</dbReference>
<feature type="chain" id="PRO_5020275716" evidence="4">
    <location>
        <begin position="18"/>
        <end position="133"/>
    </location>
</feature>
<keyword evidence="2 4" id="KW-0732">Signal</keyword>